<feature type="chain" id="PRO_5014463649" description="Pherophorin domain-containing protein" evidence="1">
    <location>
        <begin position="21"/>
        <end position="214"/>
    </location>
</feature>
<organism evidence="3 4">
    <name type="scientific">Tetrabaena socialis</name>
    <dbReference type="NCBI Taxonomy" id="47790"/>
    <lineage>
        <taxon>Eukaryota</taxon>
        <taxon>Viridiplantae</taxon>
        <taxon>Chlorophyta</taxon>
        <taxon>core chlorophytes</taxon>
        <taxon>Chlorophyceae</taxon>
        <taxon>CS clade</taxon>
        <taxon>Chlamydomonadales</taxon>
        <taxon>Tetrabaenaceae</taxon>
        <taxon>Tetrabaena</taxon>
    </lineage>
</organism>
<name>A0A2J7ZQX9_9CHLO</name>
<comment type="caution">
    <text evidence="3">The sequence shown here is derived from an EMBL/GenBank/DDBJ whole genome shotgun (WGS) entry which is preliminary data.</text>
</comment>
<reference evidence="3 4" key="1">
    <citation type="journal article" date="2017" name="Mol. Biol. Evol.">
        <title>The 4-celled Tetrabaena socialis nuclear genome reveals the essential components for genetic control of cell number at the origin of multicellularity in the volvocine lineage.</title>
        <authorList>
            <person name="Featherston J."/>
            <person name="Arakaki Y."/>
            <person name="Hanschen E.R."/>
            <person name="Ferris P.J."/>
            <person name="Michod R.E."/>
            <person name="Olson B.J.S.C."/>
            <person name="Nozaki H."/>
            <person name="Durand P.M."/>
        </authorList>
    </citation>
    <scope>NUCLEOTIDE SEQUENCE [LARGE SCALE GENOMIC DNA]</scope>
    <source>
        <strain evidence="3 4">NIES-571</strain>
    </source>
</reference>
<evidence type="ECO:0000313" key="4">
    <source>
        <dbReference type="Proteomes" id="UP000236333"/>
    </source>
</evidence>
<gene>
    <name evidence="3" type="ORF">TSOC_011328</name>
</gene>
<protein>
    <recommendedName>
        <fullName evidence="2">Pherophorin domain-containing protein</fullName>
    </recommendedName>
</protein>
<evidence type="ECO:0000256" key="1">
    <source>
        <dbReference type="SAM" id="SignalP"/>
    </source>
</evidence>
<dbReference type="EMBL" id="PGGS01000611">
    <property type="protein sequence ID" value="PNH02678.1"/>
    <property type="molecule type" value="Genomic_DNA"/>
</dbReference>
<evidence type="ECO:0000259" key="2">
    <source>
        <dbReference type="Pfam" id="PF12499"/>
    </source>
</evidence>
<dbReference type="Proteomes" id="UP000236333">
    <property type="component" value="Unassembled WGS sequence"/>
</dbReference>
<dbReference type="AlphaFoldDB" id="A0A2J7ZQX9"/>
<dbReference type="OrthoDB" id="535602at2759"/>
<proteinExistence type="predicted"/>
<accession>A0A2J7ZQX9</accession>
<keyword evidence="4" id="KW-1185">Reference proteome</keyword>
<sequence>MHSLLAFATICEYALHGIQGNHTCCPHDITHPGDDTPDCGCRDDTAGTPYRLGYQLAGAGPNLTMFNFDMAKVDPAASVDADGAPDQQFGADVDCSGMGVKSITFAVHPDLQVKDVIFNGFNYTWQFEPYTDSAKWLKILDLDYRPSDFPDGKPVPLQILAQGPAVTELCPAASQFGSQSSCQYLVYGLSGYDQCCPTGVTSWFNPSIFMSMTR</sequence>
<evidence type="ECO:0000313" key="3">
    <source>
        <dbReference type="EMBL" id="PNH02678.1"/>
    </source>
</evidence>
<feature type="domain" description="Pherophorin" evidence="2">
    <location>
        <begin position="37"/>
        <end position="197"/>
    </location>
</feature>
<keyword evidence="1" id="KW-0732">Signal</keyword>
<dbReference type="InterPro" id="IPR024616">
    <property type="entry name" value="Pherophorin"/>
</dbReference>
<dbReference type="Pfam" id="PF12499">
    <property type="entry name" value="DUF3707"/>
    <property type="match status" value="1"/>
</dbReference>
<feature type="signal peptide" evidence="1">
    <location>
        <begin position="1"/>
        <end position="20"/>
    </location>
</feature>